<organism evidence="1 2">
    <name type="scientific">Fusarium falciforme</name>
    <dbReference type="NCBI Taxonomy" id="195108"/>
    <lineage>
        <taxon>Eukaryota</taxon>
        <taxon>Fungi</taxon>
        <taxon>Dikarya</taxon>
        <taxon>Ascomycota</taxon>
        <taxon>Pezizomycotina</taxon>
        <taxon>Sordariomycetes</taxon>
        <taxon>Hypocreomycetidae</taxon>
        <taxon>Hypocreales</taxon>
        <taxon>Nectriaceae</taxon>
        <taxon>Fusarium</taxon>
        <taxon>Fusarium solani species complex</taxon>
    </lineage>
</organism>
<dbReference type="EMBL" id="JAOQAV010000093">
    <property type="protein sequence ID" value="KAJ4177734.1"/>
    <property type="molecule type" value="Genomic_DNA"/>
</dbReference>
<keyword evidence="2" id="KW-1185">Reference proteome</keyword>
<comment type="caution">
    <text evidence="1">The sequence shown here is derived from an EMBL/GenBank/DDBJ whole genome shotgun (WGS) entry which is preliminary data.</text>
</comment>
<sequence>MTPIQRIITVLTFVTLSLLYPFRSLRVLGQFAQQYQVLRVATGPNAGDWEHRLWWQPTIFHQPQRVATTNPKAVILEYNCAYMKEICKNAKNFYGGLRGPGSATNFSAFGYDMDTVDGSRHDQRRTMSCPRNWKRHHTCPETD</sequence>
<evidence type="ECO:0000313" key="2">
    <source>
        <dbReference type="Proteomes" id="UP001152087"/>
    </source>
</evidence>
<accession>A0A9W8QSB5</accession>
<evidence type="ECO:0000313" key="1">
    <source>
        <dbReference type="EMBL" id="KAJ4177734.1"/>
    </source>
</evidence>
<name>A0A9W8QSB5_9HYPO</name>
<dbReference type="Proteomes" id="UP001152087">
    <property type="component" value="Unassembled WGS sequence"/>
</dbReference>
<reference evidence="1" key="1">
    <citation type="submission" date="2022-09" db="EMBL/GenBank/DDBJ databases">
        <title>Fusarium specimens isolated from Avocado Roots.</title>
        <authorList>
            <person name="Stajich J."/>
            <person name="Roper C."/>
            <person name="Heimlech-Rivalta G."/>
        </authorList>
    </citation>
    <scope>NUCLEOTIDE SEQUENCE</scope>
    <source>
        <strain evidence="1">A02</strain>
    </source>
</reference>
<gene>
    <name evidence="1" type="ORF">NW755_013676</name>
</gene>
<protein>
    <submittedName>
        <fullName evidence="1">Uncharacterized protein</fullName>
    </submittedName>
</protein>
<proteinExistence type="predicted"/>
<dbReference type="AlphaFoldDB" id="A0A9W8QSB5"/>